<organism evidence="1 2">
    <name type="scientific">Marinoscillum furvescens DSM 4134</name>
    <dbReference type="NCBI Taxonomy" id="1122208"/>
    <lineage>
        <taxon>Bacteria</taxon>
        <taxon>Pseudomonadati</taxon>
        <taxon>Bacteroidota</taxon>
        <taxon>Cytophagia</taxon>
        <taxon>Cytophagales</taxon>
        <taxon>Reichenbachiellaceae</taxon>
        <taxon>Marinoscillum</taxon>
    </lineage>
</organism>
<evidence type="ECO:0000313" key="1">
    <source>
        <dbReference type="EMBL" id="RED91411.1"/>
    </source>
</evidence>
<dbReference type="EMBL" id="QREG01000043">
    <property type="protein sequence ID" value="RED91411.1"/>
    <property type="molecule type" value="Genomic_DNA"/>
</dbReference>
<sequence>MSAKRLEAIEQLWKACLVIRESIPTPISMILTILPEEYVTMDYLNTPNPKGIEFGKELSKLDIRSVSPALEATKPIEQLRPFIPTDLYTLYKTYTGVIVGAVFNTITKYEKGTVTHWKNEEPMKKLLSGVLTEKEIDHIYGLTFESFKTLLDLMELKIIECINRNTVGPGTTSNSLEELLKLEAVFKFNKESKGA</sequence>
<protein>
    <submittedName>
        <fullName evidence="1">Uncharacterized protein</fullName>
    </submittedName>
</protein>
<dbReference type="Proteomes" id="UP000256779">
    <property type="component" value="Unassembled WGS sequence"/>
</dbReference>
<name>A0A3D9KVJ5_MARFU</name>
<dbReference type="AlphaFoldDB" id="A0A3D9KVJ5"/>
<keyword evidence="2" id="KW-1185">Reference proteome</keyword>
<comment type="caution">
    <text evidence="1">The sequence shown here is derived from an EMBL/GenBank/DDBJ whole genome shotgun (WGS) entry which is preliminary data.</text>
</comment>
<accession>A0A3D9KVJ5</accession>
<gene>
    <name evidence="1" type="ORF">C7460_1437</name>
</gene>
<reference evidence="1 2" key="1">
    <citation type="submission" date="2018-07" db="EMBL/GenBank/DDBJ databases">
        <title>Genomic Encyclopedia of Type Strains, Phase IV (KMG-IV): sequencing the most valuable type-strain genomes for metagenomic binning, comparative biology and taxonomic classification.</title>
        <authorList>
            <person name="Goeker M."/>
        </authorList>
    </citation>
    <scope>NUCLEOTIDE SEQUENCE [LARGE SCALE GENOMIC DNA]</scope>
    <source>
        <strain evidence="1 2">DSM 4134</strain>
    </source>
</reference>
<evidence type="ECO:0000313" key="2">
    <source>
        <dbReference type="Proteomes" id="UP000256779"/>
    </source>
</evidence>
<proteinExistence type="predicted"/>